<dbReference type="PROSITE" id="PS00622">
    <property type="entry name" value="HTH_LUXR_1"/>
    <property type="match status" value="1"/>
</dbReference>
<dbReference type="PROSITE" id="PS50043">
    <property type="entry name" value="HTH_LUXR_2"/>
    <property type="match status" value="1"/>
</dbReference>
<dbReference type="SMART" id="SM00421">
    <property type="entry name" value="HTH_LUXR"/>
    <property type="match status" value="1"/>
</dbReference>
<dbReference type="CDD" id="cd06170">
    <property type="entry name" value="LuxR_C_like"/>
    <property type="match status" value="1"/>
</dbReference>
<dbReference type="SUPFAM" id="SSF46894">
    <property type="entry name" value="C-terminal effector domain of the bipartite response regulators"/>
    <property type="match status" value="1"/>
</dbReference>
<dbReference type="InterPro" id="IPR000792">
    <property type="entry name" value="Tscrpt_reg_LuxR_C"/>
</dbReference>
<dbReference type="Pfam" id="PF00196">
    <property type="entry name" value="GerE"/>
    <property type="match status" value="1"/>
</dbReference>
<dbReference type="PANTHER" id="PTHR44688:SF16">
    <property type="entry name" value="DNA-BINDING TRANSCRIPTIONAL ACTIVATOR DEVR_DOSR"/>
    <property type="match status" value="1"/>
</dbReference>
<reference evidence="6" key="1">
    <citation type="journal article" date="2019" name="Int. J. Syst. Evol. Microbiol.">
        <title>The Global Catalogue of Microorganisms (GCM) 10K type strain sequencing project: providing services to taxonomists for standard genome sequencing and annotation.</title>
        <authorList>
            <consortium name="The Broad Institute Genomics Platform"/>
            <consortium name="The Broad Institute Genome Sequencing Center for Infectious Disease"/>
            <person name="Wu L."/>
            <person name="Ma J."/>
        </authorList>
    </citation>
    <scope>NUCLEOTIDE SEQUENCE [LARGE SCALE GENOMIC DNA]</scope>
    <source>
        <strain evidence="6">NBRC 111756</strain>
    </source>
</reference>
<evidence type="ECO:0000259" key="4">
    <source>
        <dbReference type="PROSITE" id="PS50043"/>
    </source>
</evidence>
<keyword evidence="6" id="KW-1185">Reference proteome</keyword>
<evidence type="ECO:0000256" key="1">
    <source>
        <dbReference type="ARBA" id="ARBA00023015"/>
    </source>
</evidence>
<accession>A0ABW2A0Y7</accession>
<protein>
    <submittedName>
        <fullName evidence="5">LuxR C-terminal-related transcriptional regulator</fullName>
    </submittedName>
</protein>
<dbReference type="PANTHER" id="PTHR44688">
    <property type="entry name" value="DNA-BINDING TRANSCRIPTIONAL ACTIVATOR DEVR_DOSR"/>
    <property type="match status" value="1"/>
</dbReference>
<comment type="caution">
    <text evidence="5">The sequence shown here is derived from an EMBL/GenBank/DDBJ whole genome shotgun (WGS) entry which is preliminary data.</text>
</comment>
<dbReference type="InterPro" id="IPR036388">
    <property type="entry name" value="WH-like_DNA-bd_sf"/>
</dbReference>
<evidence type="ECO:0000313" key="6">
    <source>
        <dbReference type="Proteomes" id="UP001596422"/>
    </source>
</evidence>
<dbReference type="InterPro" id="IPR016032">
    <property type="entry name" value="Sig_transdc_resp-reg_C-effctor"/>
</dbReference>
<evidence type="ECO:0000256" key="2">
    <source>
        <dbReference type="ARBA" id="ARBA00023125"/>
    </source>
</evidence>
<organism evidence="5 6">
    <name type="scientific">Marinobacterium aestuariivivens</name>
    <dbReference type="NCBI Taxonomy" id="1698799"/>
    <lineage>
        <taxon>Bacteria</taxon>
        <taxon>Pseudomonadati</taxon>
        <taxon>Pseudomonadota</taxon>
        <taxon>Gammaproteobacteria</taxon>
        <taxon>Oceanospirillales</taxon>
        <taxon>Oceanospirillaceae</taxon>
        <taxon>Marinobacterium</taxon>
    </lineage>
</organism>
<dbReference type="EMBL" id="JBHSWE010000001">
    <property type="protein sequence ID" value="MFC6671093.1"/>
    <property type="molecule type" value="Genomic_DNA"/>
</dbReference>
<proteinExistence type="predicted"/>
<dbReference type="Proteomes" id="UP001596422">
    <property type="component" value="Unassembled WGS sequence"/>
</dbReference>
<sequence>MCRDDSGAGNWQREIATLIDHIRQPGFPRLLAGVLGRLVHNDTMLLAVYREGERPVVLYSESDDDQSPAMQRYLSEAYMLDPLFNAVRREIRPGVQRLAEIAPDSFEQSEYYRSCYREFNLADEVILFIYPEPGVAFTVSIGRGPELGSVTRAERQALQGLFPIIEALVNQFWLVQSASYLPERRAGGALTQALDTFGSGVLTARERQIAGLVLRGFSTEAIAAELSISTGTVKVHRRNMHGRFNTSTQSELFALFLDHLGTLAPL</sequence>
<dbReference type="RefSeq" id="WP_379909603.1">
    <property type="nucleotide sequence ID" value="NZ_JBHSWE010000001.1"/>
</dbReference>
<name>A0ABW2A0Y7_9GAMM</name>
<evidence type="ECO:0000313" key="5">
    <source>
        <dbReference type="EMBL" id="MFC6671093.1"/>
    </source>
</evidence>
<gene>
    <name evidence="5" type="ORF">ACFQDL_14220</name>
</gene>
<keyword evidence="2" id="KW-0238">DNA-binding</keyword>
<feature type="domain" description="HTH luxR-type" evidence="4">
    <location>
        <begin position="195"/>
        <end position="260"/>
    </location>
</feature>
<dbReference type="Gene3D" id="1.10.10.10">
    <property type="entry name" value="Winged helix-like DNA-binding domain superfamily/Winged helix DNA-binding domain"/>
    <property type="match status" value="1"/>
</dbReference>
<dbReference type="PRINTS" id="PR00038">
    <property type="entry name" value="HTHLUXR"/>
</dbReference>
<keyword evidence="1" id="KW-0805">Transcription regulation</keyword>
<keyword evidence="3" id="KW-0804">Transcription</keyword>
<evidence type="ECO:0000256" key="3">
    <source>
        <dbReference type="ARBA" id="ARBA00023163"/>
    </source>
</evidence>